<organism evidence="2 3">
    <name type="scientific">Ktedonobacter racemifer DSM 44963</name>
    <dbReference type="NCBI Taxonomy" id="485913"/>
    <lineage>
        <taxon>Bacteria</taxon>
        <taxon>Bacillati</taxon>
        <taxon>Chloroflexota</taxon>
        <taxon>Ktedonobacteria</taxon>
        <taxon>Ktedonobacterales</taxon>
        <taxon>Ktedonobacteraceae</taxon>
        <taxon>Ktedonobacter</taxon>
    </lineage>
</organism>
<accession>D6TU58</accession>
<dbReference type="eggNOG" id="COG3464">
    <property type="taxonomic scope" value="Bacteria"/>
</dbReference>
<protein>
    <submittedName>
        <fullName evidence="2">Uncharacterized protein</fullName>
    </submittedName>
</protein>
<evidence type="ECO:0000256" key="1">
    <source>
        <dbReference type="SAM" id="MobiDB-lite"/>
    </source>
</evidence>
<comment type="caution">
    <text evidence="2">The sequence shown here is derived from an EMBL/GenBank/DDBJ whole genome shotgun (WGS) entry which is preliminary data.</text>
</comment>
<dbReference type="AlphaFoldDB" id="D6TU58"/>
<keyword evidence="3" id="KW-1185">Reference proteome</keyword>
<dbReference type="EMBL" id="ADVG01000003">
    <property type="protein sequence ID" value="EFH83959.1"/>
    <property type="molecule type" value="Genomic_DNA"/>
</dbReference>
<name>D6TU58_KTERA</name>
<proteinExistence type="predicted"/>
<gene>
    <name evidence="2" type="ORF">Krac_4964</name>
</gene>
<dbReference type="InParanoid" id="D6TU58"/>
<sequence>MAMPADIVERSLHIVKHRGPRPLLRLLDRVPPAICERDAVQVQIRYFRKRESLMQYPSYRAQGWPIGSGIVESANKLVVQARLKGAGMHWAPAHVNPMLALRTSVCNDRWDESFQQAELHQIKLRLQQRRERAHPRLLALASSLVKLSLYLCPALSVPPPPIPLPRVSSPPAMIAGTSRPSPHHPWKRALVTHPKGSAKK</sequence>
<dbReference type="Proteomes" id="UP000004508">
    <property type="component" value="Unassembled WGS sequence"/>
</dbReference>
<reference evidence="2 3" key="1">
    <citation type="journal article" date="2011" name="Stand. Genomic Sci.">
        <title>Non-contiguous finished genome sequence and contextual data of the filamentous soil bacterium Ktedonobacter racemifer type strain (SOSP1-21).</title>
        <authorList>
            <person name="Chang Y.J."/>
            <person name="Land M."/>
            <person name="Hauser L."/>
            <person name="Chertkov O."/>
            <person name="Del Rio T.G."/>
            <person name="Nolan M."/>
            <person name="Copeland A."/>
            <person name="Tice H."/>
            <person name="Cheng J.F."/>
            <person name="Lucas S."/>
            <person name="Han C."/>
            <person name="Goodwin L."/>
            <person name="Pitluck S."/>
            <person name="Ivanova N."/>
            <person name="Ovchinikova G."/>
            <person name="Pati A."/>
            <person name="Chen A."/>
            <person name="Palaniappan K."/>
            <person name="Mavromatis K."/>
            <person name="Liolios K."/>
            <person name="Brettin T."/>
            <person name="Fiebig A."/>
            <person name="Rohde M."/>
            <person name="Abt B."/>
            <person name="Goker M."/>
            <person name="Detter J.C."/>
            <person name="Woyke T."/>
            <person name="Bristow J."/>
            <person name="Eisen J.A."/>
            <person name="Markowitz V."/>
            <person name="Hugenholtz P."/>
            <person name="Kyrpides N.C."/>
            <person name="Klenk H.P."/>
            <person name="Lapidus A."/>
        </authorList>
    </citation>
    <scope>NUCLEOTIDE SEQUENCE [LARGE SCALE GENOMIC DNA]</scope>
    <source>
        <strain evidence="3">DSM 44963</strain>
    </source>
</reference>
<evidence type="ECO:0000313" key="3">
    <source>
        <dbReference type="Proteomes" id="UP000004508"/>
    </source>
</evidence>
<feature type="region of interest" description="Disordered" evidence="1">
    <location>
        <begin position="173"/>
        <end position="200"/>
    </location>
</feature>
<evidence type="ECO:0000313" key="2">
    <source>
        <dbReference type="EMBL" id="EFH83959.1"/>
    </source>
</evidence>
<dbReference type="STRING" id="485913.Krac_4964"/>